<gene>
    <name evidence="2" type="ORF">SKAU_G00010730</name>
</gene>
<organism evidence="2 3">
    <name type="scientific">Synaphobranchus kaupii</name>
    <name type="common">Kaup's arrowtooth eel</name>
    <dbReference type="NCBI Taxonomy" id="118154"/>
    <lineage>
        <taxon>Eukaryota</taxon>
        <taxon>Metazoa</taxon>
        <taxon>Chordata</taxon>
        <taxon>Craniata</taxon>
        <taxon>Vertebrata</taxon>
        <taxon>Euteleostomi</taxon>
        <taxon>Actinopterygii</taxon>
        <taxon>Neopterygii</taxon>
        <taxon>Teleostei</taxon>
        <taxon>Anguilliformes</taxon>
        <taxon>Synaphobranchidae</taxon>
        <taxon>Synaphobranchus</taxon>
    </lineage>
</organism>
<evidence type="ECO:0000313" key="2">
    <source>
        <dbReference type="EMBL" id="KAJ8380295.1"/>
    </source>
</evidence>
<evidence type="ECO:0000313" key="3">
    <source>
        <dbReference type="Proteomes" id="UP001152622"/>
    </source>
</evidence>
<sequence>MCQPAAVMWPGIGFPAHSHANPASRLWDPRRRHGDHIISQLPPGAPSLGRILKIPSPRKEETGRAQRPGGFLSHCSEYGGVEPASNTKI</sequence>
<dbReference type="Proteomes" id="UP001152622">
    <property type="component" value="Chromosome 1"/>
</dbReference>
<comment type="caution">
    <text evidence="2">The sequence shown here is derived from an EMBL/GenBank/DDBJ whole genome shotgun (WGS) entry which is preliminary data.</text>
</comment>
<keyword evidence="3" id="KW-1185">Reference proteome</keyword>
<protein>
    <submittedName>
        <fullName evidence="2">Uncharacterized protein</fullName>
    </submittedName>
</protein>
<reference evidence="2" key="1">
    <citation type="journal article" date="2023" name="Science">
        <title>Genome structures resolve the early diversification of teleost fishes.</title>
        <authorList>
            <person name="Parey E."/>
            <person name="Louis A."/>
            <person name="Montfort J."/>
            <person name="Bouchez O."/>
            <person name="Roques C."/>
            <person name="Iampietro C."/>
            <person name="Lluch J."/>
            <person name="Castinel A."/>
            <person name="Donnadieu C."/>
            <person name="Desvignes T."/>
            <person name="Floi Bucao C."/>
            <person name="Jouanno E."/>
            <person name="Wen M."/>
            <person name="Mejri S."/>
            <person name="Dirks R."/>
            <person name="Jansen H."/>
            <person name="Henkel C."/>
            <person name="Chen W.J."/>
            <person name="Zahm M."/>
            <person name="Cabau C."/>
            <person name="Klopp C."/>
            <person name="Thompson A.W."/>
            <person name="Robinson-Rechavi M."/>
            <person name="Braasch I."/>
            <person name="Lecointre G."/>
            <person name="Bobe J."/>
            <person name="Postlethwait J.H."/>
            <person name="Berthelot C."/>
            <person name="Roest Crollius H."/>
            <person name="Guiguen Y."/>
        </authorList>
    </citation>
    <scope>NUCLEOTIDE SEQUENCE</scope>
    <source>
        <strain evidence="2">WJC10195</strain>
    </source>
</reference>
<accession>A0A9Q1JCX4</accession>
<dbReference type="EMBL" id="JAINUF010000001">
    <property type="protein sequence ID" value="KAJ8380295.1"/>
    <property type="molecule type" value="Genomic_DNA"/>
</dbReference>
<proteinExistence type="predicted"/>
<dbReference type="AlphaFoldDB" id="A0A9Q1JCX4"/>
<name>A0A9Q1JCX4_SYNKA</name>
<feature type="region of interest" description="Disordered" evidence="1">
    <location>
        <begin position="58"/>
        <end position="89"/>
    </location>
</feature>
<evidence type="ECO:0000256" key="1">
    <source>
        <dbReference type="SAM" id="MobiDB-lite"/>
    </source>
</evidence>